<evidence type="ECO:0000313" key="2">
    <source>
        <dbReference type="Proteomes" id="UP000430146"/>
    </source>
</evidence>
<organism evidence="1 2">
    <name type="scientific">Mycolicibacterium vanbaalenii</name>
    <name type="common">Mycobacterium vanbaalenii</name>
    <dbReference type="NCBI Taxonomy" id="110539"/>
    <lineage>
        <taxon>Bacteria</taxon>
        <taxon>Bacillati</taxon>
        <taxon>Actinomycetota</taxon>
        <taxon>Actinomycetes</taxon>
        <taxon>Mycobacteriales</taxon>
        <taxon>Mycobacteriaceae</taxon>
        <taxon>Mycolicibacterium</taxon>
    </lineage>
</organism>
<reference evidence="1 2" key="1">
    <citation type="submission" date="2019-11" db="EMBL/GenBank/DDBJ databases">
        <authorList>
            <person name="Holert J."/>
        </authorList>
    </citation>
    <scope>NUCLEOTIDE SEQUENCE [LARGE SCALE GENOMIC DNA]</scope>
    <source>
        <strain evidence="1">BC8_1</strain>
    </source>
</reference>
<evidence type="ECO:0000313" key="1">
    <source>
        <dbReference type="EMBL" id="CAA0126579.1"/>
    </source>
</evidence>
<sequence length="146" mass="16144">MDHEFDLAFTLLDEAADRIGHQQYGITRILFHNYGPILLTTVHNYDRETGHHLVLLAADDHGQMVAIEATAPDLDTDPVTRIVHVRAGDLTFHAVDTWTFRARSEHTCTLTAEIGAQPAWTVQVDNETATTYHNIDDAVADALAAA</sequence>
<dbReference type="AlphaFoldDB" id="A0A5S9R2J4"/>
<accession>A0A5S9R2J4</accession>
<keyword evidence="2" id="KW-1185">Reference proteome</keyword>
<name>A0A5S9R2J4_MYCVN</name>
<proteinExistence type="predicted"/>
<dbReference type="OrthoDB" id="4714724at2"/>
<dbReference type="EMBL" id="CACSIP010000025">
    <property type="protein sequence ID" value="CAA0126579.1"/>
    <property type="molecule type" value="Genomic_DNA"/>
</dbReference>
<protein>
    <submittedName>
        <fullName evidence="1">Uncharacterized protein</fullName>
    </submittedName>
</protein>
<gene>
    <name evidence="1" type="ORF">AELLOGFF_04873</name>
</gene>
<dbReference type="Proteomes" id="UP000430146">
    <property type="component" value="Unassembled WGS sequence"/>
</dbReference>
<dbReference type="RefSeq" id="WP_159232507.1">
    <property type="nucleotide sequence ID" value="NZ_CACSIP010000025.1"/>
</dbReference>